<dbReference type="Bgee" id="ENSPTRG00000048179">
    <property type="expression patterns" value="Expressed in Brodmann (1909) area 10 and 20 other cell types or tissues"/>
</dbReference>
<keyword evidence="2" id="KW-1185">Reference proteome</keyword>
<accession>A0A2I3RYU2</accession>
<dbReference type="Ensembl" id="ENSPTRT00000100884.1">
    <property type="protein sequence ID" value="ENSPTRP00000069867.1"/>
    <property type="gene ID" value="ENSPTRG00000048179.1"/>
</dbReference>
<protein>
    <submittedName>
        <fullName evidence="1">Uncharacterized protein</fullName>
    </submittedName>
</protein>
<reference evidence="1" key="2">
    <citation type="submission" date="2025-08" db="UniProtKB">
        <authorList>
            <consortium name="Ensembl"/>
        </authorList>
    </citation>
    <scope>IDENTIFICATION</scope>
</reference>
<evidence type="ECO:0000313" key="1">
    <source>
        <dbReference type="Ensembl" id="ENSPTRP00000069867.1"/>
    </source>
</evidence>
<reference evidence="1" key="3">
    <citation type="submission" date="2025-09" db="UniProtKB">
        <authorList>
            <consortium name="Ensembl"/>
        </authorList>
    </citation>
    <scope>IDENTIFICATION</scope>
</reference>
<name>A0A2I3RYU2_PANTR</name>
<sequence>MGKKIAFVNKIEARDIMLYLQRAVNTAMYHIMMFQLVKDHIRGWSEQQAIPYSLGV</sequence>
<reference evidence="1 2" key="1">
    <citation type="journal article" date="2005" name="Nature">
        <title>Initial sequence of the chimpanzee genome and comparison with the human genome.</title>
        <authorList>
            <consortium name="Chimpanzee sequencing and analysis consortium"/>
        </authorList>
    </citation>
    <scope>NUCLEOTIDE SEQUENCE [LARGE SCALE GENOMIC DNA]</scope>
</reference>
<proteinExistence type="predicted"/>
<dbReference type="GeneTree" id="ENSGT00910000148737"/>
<dbReference type="AlphaFoldDB" id="A0A2I3RYU2"/>
<evidence type="ECO:0000313" key="2">
    <source>
        <dbReference type="Proteomes" id="UP000002277"/>
    </source>
</evidence>
<dbReference type="Proteomes" id="UP000002277">
    <property type="component" value="Chromosome 4"/>
</dbReference>
<dbReference type="InParanoid" id="A0A2I3RYU2"/>
<dbReference type="EMBL" id="AACZ04021241">
    <property type="status" value="NOT_ANNOTATED_CDS"/>
    <property type="molecule type" value="Genomic_DNA"/>
</dbReference>
<organism evidence="1 2">
    <name type="scientific">Pan troglodytes</name>
    <name type="common">Chimpanzee</name>
    <dbReference type="NCBI Taxonomy" id="9598"/>
    <lineage>
        <taxon>Eukaryota</taxon>
        <taxon>Metazoa</taxon>
        <taxon>Chordata</taxon>
        <taxon>Craniata</taxon>
        <taxon>Vertebrata</taxon>
        <taxon>Euteleostomi</taxon>
        <taxon>Mammalia</taxon>
        <taxon>Eutheria</taxon>
        <taxon>Euarchontoglires</taxon>
        <taxon>Primates</taxon>
        <taxon>Haplorrhini</taxon>
        <taxon>Catarrhini</taxon>
        <taxon>Hominidae</taxon>
        <taxon>Pan</taxon>
    </lineage>
</organism>